<proteinExistence type="predicted"/>
<dbReference type="SUPFAM" id="SSF53474">
    <property type="entry name" value="alpha/beta-Hydrolases"/>
    <property type="match status" value="1"/>
</dbReference>
<protein>
    <submittedName>
        <fullName evidence="2">LuxR family transcriptional regulator</fullName>
    </submittedName>
</protein>
<dbReference type="InterPro" id="IPR000792">
    <property type="entry name" value="Tscrpt_reg_LuxR_C"/>
</dbReference>
<dbReference type="SMART" id="SM00421">
    <property type="entry name" value="HTH_LUXR"/>
    <property type="match status" value="1"/>
</dbReference>
<name>A0ABX3ZYK5_9RHOB</name>
<dbReference type="InterPro" id="IPR029058">
    <property type="entry name" value="AB_hydrolase_fold"/>
</dbReference>
<reference evidence="2 3" key="1">
    <citation type="submission" date="2016-11" db="EMBL/GenBank/DDBJ databases">
        <title>Comparison of Traditional DNA-DNA Hybridization with In Silico Genomic Analysis.</title>
        <authorList>
            <person name="Nicholson A.C."/>
            <person name="Sammons S."/>
            <person name="Humrighouse B.W."/>
            <person name="Graziano J."/>
            <person name="Lasker B."/>
            <person name="Whitney A.M."/>
            <person name="Mcquiston J.R."/>
        </authorList>
    </citation>
    <scope>NUCLEOTIDE SEQUENCE [LARGE SCALE GENOMIC DNA]</scope>
    <source>
        <strain evidence="2 3">H1892</strain>
    </source>
</reference>
<dbReference type="EMBL" id="NIPV01000004">
    <property type="protein sequence ID" value="OWJ79765.1"/>
    <property type="molecule type" value="Genomic_DNA"/>
</dbReference>
<keyword evidence="3" id="KW-1185">Reference proteome</keyword>
<dbReference type="RefSeq" id="WP_088238937.1">
    <property type="nucleotide sequence ID" value="NZ_CALUEG010000027.1"/>
</dbReference>
<feature type="domain" description="HTH luxR-type" evidence="1">
    <location>
        <begin position="224"/>
        <end position="281"/>
    </location>
</feature>
<dbReference type="Gene3D" id="3.40.50.1820">
    <property type="entry name" value="alpha/beta hydrolase"/>
    <property type="match status" value="1"/>
</dbReference>
<evidence type="ECO:0000313" key="2">
    <source>
        <dbReference type="EMBL" id="OWJ79765.1"/>
    </source>
</evidence>
<organism evidence="2 3">
    <name type="scientific">Haematobacter missouriensis</name>
    <dbReference type="NCBI Taxonomy" id="366616"/>
    <lineage>
        <taxon>Bacteria</taxon>
        <taxon>Pseudomonadati</taxon>
        <taxon>Pseudomonadota</taxon>
        <taxon>Alphaproteobacteria</taxon>
        <taxon>Rhodobacterales</taxon>
        <taxon>Paracoccaceae</taxon>
        <taxon>Haematobacter</taxon>
    </lineage>
</organism>
<evidence type="ECO:0000259" key="1">
    <source>
        <dbReference type="SMART" id="SM00421"/>
    </source>
</evidence>
<dbReference type="SUPFAM" id="SSF46894">
    <property type="entry name" value="C-terminal effector domain of the bipartite response regulators"/>
    <property type="match status" value="1"/>
</dbReference>
<comment type="caution">
    <text evidence="2">The sequence shown here is derived from an EMBL/GenBank/DDBJ whole genome shotgun (WGS) entry which is preliminary data.</text>
</comment>
<accession>A0ABX3ZYK5</accession>
<gene>
    <name evidence="2" type="ORF">CDV53_00895</name>
</gene>
<dbReference type="Proteomes" id="UP000214673">
    <property type="component" value="Unassembled WGS sequence"/>
</dbReference>
<dbReference type="InterPro" id="IPR016032">
    <property type="entry name" value="Sig_transdc_resp-reg_C-effctor"/>
</dbReference>
<sequence length="596" mass="65305">MKDPTTKSGLADQSLMWEPELHQDPADEGIDAADMDIVAATYRSIVDQNAFEEMVASWSAKLDPQPVHAERRSGISRQLLGQLMNARQMIERLDIPAENDPLKRAISDVPGPAVVLAADGRVATVNIEGERAFGTSQGGFLDSEIIDPCSRQDFAALRRAASERGNGAQAILTILPPEGSPGYSEPFLAEAYLVHASGQNDAWIALRSLEIAWSAAASLRLQQAFGLSQAETEVARQFFGLRNIDLVAEARGASRLTVRTQVKAIMAKTGSPTNIDLMRLLAMIASRALLGQRGETPVWHDPLNREEQLQMPDRRVVAWTWMGAADGIPVVMLRGFPMTFLLPGASDARLREAGIKLFALSAPGHGNSSADSSLGVLEDHLVALRAFMNHAVDGPCLGVGLSQGLMPLLAESRANPGRFHSLIAVGYTGVLDRSGLQRLPLIQRTMMRLAATSPWVVELMAKTGHRQMREHGVDWYLERAYRTRPLDMQTYREPEAAALIRNACEHLLKQGHATFVRELQLALEPIDHVIEELEIPLLFLAPTEDGMLDEGSYRLLERRNPRISLELVPGAGELILYQRTGLILDRIITGARMASG</sequence>
<evidence type="ECO:0000313" key="3">
    <source>
        <dbReference type="Proteomes" id="UP000214673"/>
    </source>
</evidence>